<evidence type="ECO:0000313" key="1">
    <source>
        <dbReference type="Proteomes" id="UP000000437"/>
    </source>
</evidence>
<reference evidence="2" key="1">
    <citation type="submission" date="2025-08" db="UniProtKB">
        <authorList>
            <consortium name="RefSeq"/>
        </authorList>
    </citation>
    <scope>IDENTIFICATION</scope>
    <source>
        <strain evidence="2">Tuebingen</strain>
        <tissue evidence="2">Fibroblasts and whole tissue</tissue>
    </source>
</reference>
<keyword evidence="2" id="KW-0969">Cilium</keyword>
<keyword evidence="2" id="KW-0282">Flagellum</keyword>
<protein>
    <submittedName>
        <fullName evidence="2">Cilia- and flagella-associated protein 69 isoform X3</fullName>
    </submittedName>
</protein>
<proteinExistence type="predicted"/>
<gene>
    <name evidence="2" type="primary">cfap69</name>
</gene>
<evidence type="ECO:0000313" key="2">
    <source>
        <dbReference type="RefSeq" id="XP_073787344.1"/>
    </source>
</evidence>
<sequence>MSCVQLRSDMQSRHTDNRHNRLNRVSESRDSNTQRAAPELRLNRVIELLQEPSSLRERQVFVLRKLVRAGQRGFLLKDLADVQKILNLCAEKLNLHQEFEQILCDLLQICGRPFLKEKSSDEESFAAAAADCVSHLGLLMRLPVPELRLQICSSILSLHSADTHTHSAAADGVCAVRVSYRRQLLERSAVAETLLMSLCVVEKQTLVKLRILQTLQTLSRTSAVNCAVMLRAAAVQTVCVRMCERDPSGQLLFRCSEILWNLLENGGAAAVAEQLCNTHCITALKEAFLHLLLHGFRRHDRQLRNDLLLLLSLSARFPAPLTESGVVKILALFATFPELKSHNPLVRNLKLSFSEEDFEMKKLLLNLLVLLSGDLAALQLFKDARVMLSLLLLMKPPLHAESRCSWSRSQQEELQLQALSTLSTLAPLMLEEYLSCHGNTCLLLLLHGVLRWCRQEQDDGVCLEIQMDCLFILCVLCDGDVHRKELFGTEGVQLLLQVLSLDSSLLCSGLGHNRLLLSALDCVWSCVVGCFGTEDVFVAQRGVDLLLELLQRCPKHMLSVVMATLLELCENPLAVTHTLRWRGDGDTSATQLLLHIWRTEEDTHTHSSSTALQQPISSQHPSSSSHDCGAAVREVSETLHANIYCLLCKLGWALSALGADDLSTLCSVQRYLDLKVWQVLREVSAELLCSGVCVSADAAALERLLQAGEDAAASVRSQQQCIMGRQQAEEQQEEQRLYTQISFTHKQRQIATDAWKSFLARTSDRCALQEFRRRQEQWSSSGADAGQ</sequence>
<dbReference type="Proteomes" id="UP000000437">
    <property type="component" value="Chromosome 19"/>
</dbReference>
<organism evidence="1 2">
    <name type="scientific">Danio rerio</name>
    <name type="common">Zebrafish</name>
    <name type="synonym">Brachydanio rerio</name>
    <dbReference type="NCBI Taxonomy" id="7955"/>
    <lineage>
        <taxon>Eukaryota</taxon>
        <taxon>Metazoa</taxon>
        <taxon>Chordata</taxon>
        <taxon>Craniata</taxon>
        <taxon>Vertebrata</taxon>
        <taxon>Euteleostomi</taxon>
        <taxon>Actinopterygii</taxon>
        <taxon>Neopterygii</taxon>
        <taxon>Teleostei</taxon>
        <taxon>Ostariophysi</taxon>
        <taxon>Cypriniformes</taxon>
        <taxon>Danionidae</taxon>
        <taxon>Danioninae</taxon>
        <taxon>Danio</taxon>
    </lineage>
</organism>
<keyword evidence="2" id="KW-0966">Cell projection</keyword>
<name>A0AC58HZE3_DANRE</name>
<keyword evidence="1" id="KW-1185">Reference proteome</keyword>
<dbReference type="RefSeq" id="XP_073787344.1">
    <property type="nucleotide sequence ID" value="XM_073931243.1"/>
</dbReference>
<accession>A0AC58HZE3</accession>